<reference evidence="7" key="1">
    <citation type="submission" date="2019-07" db="EMBL/GenBank/DDBJ databases">
        <title>Draft genome Sequence of Chlorobium phaeovibrioides sp. strain PhvTcv-s14, from the Phylum Chlorobi.</title>
        <authorList>
            <person name="Babenko V."/>
            <person name="Boldyreva D."/>
            <person name="Kanygina A."/>
            <person name="Selezneva O."/>
            <person name="Akopiyan T."/>
            <person name="Lunina O."/>
        </authorList>
    </citation>
    <scope>NUCLEOTIDE SEQUENCE [LARGE SCALE GENOMIC DNA]</scope>
    <source>
        <strain evidence="7">GrTcv12</strain>
        <plasmid evidence="7">pl1</plasmid>
    </source>
</reference>
<keyword evidence="4" id="KW-0067">ATP-binding</keyword>
<dbReference type="CDD" id="cd18011">
    <property type="entry name" value="DEXDc_RapA"/>
    <property type="match status" value="1"/>
</dbReference>
<dbReference type="Pfam" id="PF00271">
    <property type="entry name" value="Helicase_C"/>
    <property type="match status" value="1"/>
</dbReference>
<evidence type="ECO:0000256" key="3">
    <source>
        <dbReference type="ARBA" id="ARBA00022806"/>
    </source>
</evidence>
<feature type="domain" description="Helicase ATP-binding" evidence="5">
    <location>
        <begin position="112"/>
        <end position="288"/>
    </location>
</feature>
<dbReference type="InterPro" id="IPR038718">
    <property type="entry name" value="SNF2-like_sf"/>
</dbReference>
<dbReference type="InterPro" id="IPR001650">
    <property type="entry name" value="Helicase_C-like"/>
</dbReference>
<dbReference type="PANTHER" id="PTHR45766:SF6">
    <property type="entry name" value="SWI_SNF-RELATED MATRIX-ASSOCIATED ACTIN-DEPENDENT REGULATOR OF CHROMATIN SUBFAMILY A-LIKE PROTEIN 1"/>
    <property type="match status" value="1"/>
</dbReference>
<dbReference type="InterPro" id="IPR014001">
    <property type="entry name" value="Helicase_ATP-bd"/>
</dbReference>
<dbReference type="SUPFAM" id="SSF52540">
    <property type="entry name" value="P-loop containing nucleoside triphosphate hydrolases"/>
    <property type="match status" value="1"/>
</dbReference>
<dbReference type="PANTHER" id="PTHR45766">
    <property type="entry name" value="DNA ANNEALING HELICASE AND ENDONUCLEASE ZRANB3 FAMILY MEMBER"/>
    <property type="match status" value="1"/>
</dbReference>
<dbReference type="GO" id="GO:0016787">
    <property type="term" value="F:hydrolase activity"/>
    <property type="evidence" value="ECO:0007669"/>
    <property type="project" value="UniProtKB-KW"/>
</dbReference>
<evidence type="ECO:0000256" key="1">
    <source>
        <dbReference type="ARBA" id="ARBA00022741"/>
    </source>
</evidence>
<dbReference type="Proteomes" id="UP000327458">
    <property type="component" value="Plasmid pl1"/>
</dbReference>
<dbReference type="PROSITE" id="PS51192">
    <property type="entry name" value="HELICASE_ATP_BIND_1"/>
    <property type="match status" value="1"/>
</dbReference>
<protein>
    <submittedName>
        <fullName evidence="7">DEAD/DEAH box helicase</fullName>
    </submittedName>
</protein>
<dbReference type="GO" id="GO:0005524">
    <property type="term" value="F:ATP binding"/>
    <property type="evidence" value="ECO:0007669"/>
    <property type="project" value="UniProtKB-KW"/>
</dbReference>
<keyword evidence="3 7" id="KW-0347">Helicase</keyword>
<sequence length="958" mass="108174">MSITYQPGKLVSLRGRDWIVMPSDDPDLLVVKPLGGSDDEIAGIYLPLAIPHDKPRETEFGQPTGSDLGDISTARLLYDSARLAFRNGAGPFRALAKLSFRPRSYQMVPLVMALRQESIRLLIADDVGVGKTIEALLIAKEMLERRKIQRFAVVCLPHLCEQWQQEIRDKLDIEAVIIRSNTQARLDRQIQGDTSVYDYYPYQVISIDFIKSDNRRDVFVQQCPELVIVDEAHTCARPTGASNSQQQRYHLLSRLAGKPDQQLILLTATPHSGKPEEFHSLLGLLKPEFEGLDLPAASQPQRKELARHFVQRKRGDVEKWMGEETPFPKRESIEWAYDLSMLYVMFFDQILEFAKKLIAPDASKKGPRRVQYWTALALLRGVMSSPAAGIEMLNTRLSNLAHVALDESLVDNSENPVQDSEFGYEGDNTPTSLLEQTDWSNYQRQQLRGFSDQLAALSDLKHDQKCGTAEAILDDWLSAGFNPVVFCRYIATAKYVGRLLVPALRKKYPKLDIQVITSELPDELRKQKIDEMGKATLRLLIATDCLSEGINLQQQFTAVLHYDLPWNPNRLEQREGRVDRFGQPAPEVKTCLLYGADNPIDGIVLDVLLRKVREIKRSTGINVPFPEDSQSIIDTITQALLLNPDRKITHRREGKQQLAFDFSEFDEALSAKATISRKIEEAAEREKATRTIFAQNAIKASEIEADLREVDEAIGNPCAVEQFVTSTLNNLFGVQVISQNKKGCYRLITTNLPDQLRGILPVGDIIQISFLSPTPEGYHYLGRNNRFVEQLCQLLMANTVNRSGKRAARSAVIRTRQVAIKTTILLFRCRNVIEDRRGSQQIVAEEMILWGWKGTPQEKEYIEQAEAKVLLDAVRASSDMSLPARTGFLENELKLLKSFKPEFDRVAEQQSIKLVEAHERFSSLMDGKRFQIVHPVLPMDLLGVYILLPEGEAEGGAV</sequence>
<evidence type="ECO:0000313" key="7">
    <source>
        <dbReference type="EMBL" id="KAA6230498.1"/>
    </source>
</evidence>
<gene>
    <name evidence="7" type="ORF">FP507_10795</name>
</gene>
<dbReference type="SMART" id="SM00490">
    <property type="entry name" value="HELICc"/>
    <property type="match status" value="1"/>
</dbReference>
<name>A0A5M8I4U2_CHLPH</name>
<dbReference type="PROSITE" id="PS51194">
    <property type="entry name" value="HELICASE_CTER"/>
    <property type="match status" value="1"/>
</dbReference>
<dbReference type="InterPro" id="IPR049730">
    <property type="entry name" value="SNF2/RAD54-like_C"/>
</dbReference>
<dbReference type="AlphaFoldDB" id="A0A5M8I4U2"/>
<dbReference type="InterPro" id="IPR000330">
    <property type="entry name" value="SNF2_N"/>
</dbReference>
<evidence type="ECO:0000256" key="2">
    <source>
        <dbReference type="ARBA" id="ARBA00022801"/>
    </source>
</evidence>
<organism evidence="7">
    <name type="scientific">Chlorobium phaeovibrioides</name>
    <dbReference type="NCBI Taxonomy" id="1094"/>
    <lineage>
        <taxon>Bacteria</taxon>
        <taxon>Pseudomonadati</taxon>
        <taxon>Chlorobiota</taxon>
        <taxon>Chlorobiia</taxon>
        <taxon>Chlorobiales</taxon>
        <taxon>Chlorobiaceae</taxon>
        <taxon>Chlorobium/Pelodictyon group</taxon>
        <taxon>Chlorobium</taxon>
    </lineage>
</organism>
<comment type="caution">
    <text evidence="7">The sequence shown here is derived from an EMBL/GenBank/DDBJ whole genome shotgun (WGS) entry which is preliminary data.</text>
</comment>
<evidence type="ECO:0000259" key="6">
    <source>
        <dbReference type="PROSITE" id="PS51194"/>
    </source>
</evidence>
<proteinExistence type="predicted"/>
<keyword evidence="1" id="KW-0547">Nucleotide-binding</keyword>
<dbReference type="Pfam" id="PF00176">
    <property type="entry name" value="SNF2-rel_dom"/>
    <property type="match status" value="1"/>
</dbReference>
<dbReference type="Gene3D" id="3.40.50.300">
    <property type="entry name" value="P-loop containing nucleotide triphosphate hydrolases"/>
    <property type="match status" value="1"/>
</dbReference>
<evidence type="ECO:0000259" key="5">
    <source>
        <dbReference type="PROSITE" id="PS51192"/>
    </source>
</evidence>
<dbReference type="SMART" id="SM00487">
    <property type="entry name" value="DEXDc"/>
    <property type="match status" value="1"/>
</dbReference>
<accession>A0A5M8I4U2</accession>
<dbReference type="GO" id="GO:0004386">
    <property type="term" value="F:helicase activity"/>
    <property type="evidence" value="ECO:0007669"/>
    <property type="project" value="UniProtKB-KW"/>
</dbReference>
<dbReference type="InterPro" id="IPR027417">
    <property type="entry name" value="P-loop_NTPase"/>
</dbReference>
<dbReference type="InterPro" id="IPR057342">
    <property type="entry name" value="DEXDc_RapA"/>
</dbReference>
<dbReference type="EMBL" id="VMRG01000003">
    <property type="protein sequence ID" value="KAA6230498.1"/>
    <property type="molecule type" value="Genomic_DNA"/>
</dbReference>
<dbReference type="Gene3D" id="3.40.50.10810">
    <property type="entry name" value="Tandem AAA-ATPase domain"/>
    <property type="match status" value="1"/>
</dbReference>
<dbReference type="CDD" id="cd18793">
    <property type="entry name" value="SF2_C_SNF"/>
    <property type="match status" value="1"/>
</dbReference>
<dbReference type="RefSeq" id="WP_151418950.1">
    <property type="nucleotide sequence ID" value="NZ_CM018433.1"/>
</dbReference>
<geneLocation type="plasmid" evidence="7">
    <name>pl1</name>
</geneLocation>
<evidence type="ECO:0000256" key="4">
    <source>
        <dbReference type="ARBA" id="ARBA00022840"/>
    </source>
</evidence>
<keyword evidence="7" id="KW-0614">Plasmid</keyword>
<feature type="domain" description="Helicase C-terminal" evidence="6">
    <location>
        <begin position="472"/>
        <end position="631"/>
    </location>
</feature>
<keyword evidence="2" id="KW-0378">Hydrolase</keyword>